<reference evidence="5" key="1">
    <citation type="journal article" date="2020" name="mSystems">
        <title>Genome- and Community-Level Interaction Insights into Carbon Utilization and Element Cycling Functions of Hydrothermarchaeota in Hydrothermal Sediment.</title>
        <authorList>
            <person name="Zhou Z."/>
            <person name="Liu Y."/>
            <person name="Xu W."/>
            <person name="Pan J."/>
            <person name="Luo Z.H."/>
            <person name="Li M."/>
        </authorList>
    </citation>
    <scope>NUCLEOTIDE SEQUENCE [LARGE SCALE GENOMIC DNA]</scope>
    <source>
        <strain evidence="5">SpSt-556</strain>
    </source>
</reference>
<dbReference type="InterPro" id="IPR013520">
    <property type="entry name" value="Ribonucl_H"/>
</dbReference>
<dbReference type="InterPro" id="IPR012337">
    <property type="entry name" value="RNaseH-like_sf"/>
</dbReference>
<protein>
    <submittedName>
        <fullName evidence="5">3'-5' exonuclease</fullName>
    </submittedName>
</protein>
<evidence type="ECO:0000313" key="5">
    <source>
        <dbReference type="EMBL" id="HGS87023.1"/>
    </source>
</evidence>
<evidence type="ECO:0000256" key="1">
    <source>
        <dbReference type="ARBA" id="ARBA00022722"/>
    </source>
</evidence>
<dbReference type="SUPFAM" id="SSF53098">
    <property type="entry name" value="Ribonuclease H-like"/>
    <property type="match status" value="1"/>
</dbReference>
<keyword evidence="2" id="KW-0378">Hydrolase</keyword>
<dbReference type="CDD" id="cd06127">
    <property type="entry name" value="DEDDh"/>
    <property type="match status" value="1"/>
</dbReference>
<keyword evidence="3 5" id="KW-0269">Exonuclease</keyword>
<dbReference type="GO" id="GO:0003676">
    <property type="term" value="F:nucleic acid binding"/>
    <property type="evidence" value="ECO:0007669"/>
    <property type="project" value="InterPro"/>
</dbReference>
<evidence type="ECO:0000259" key="4">
    <source>
        <dbReference type="SMART" id="SM00479"/>
    </source>
</evidence>
<organism evidence="5">
    <name type="scientific">Bellilinea caldifistulae</name>
    <dbReference type="NCBI Taxonomy" id="360411"/>
    <lineage>
        <taxon>Bacteria</taxon>
        <taxon>Bacillati</taxon>
        <taxon>Chloroflexota</taxon>
        <taxon>Anaerolineae</taxon>
        <taxon>Anaerolineales</taxon>
        <taxon>Anaerolineaceae</taxon>
        <taxon>Bellilinea</taxon>
    </lineage>
</organism>
<gene>
    <name evidence="5" type="ORF">ENT17_05325</name>
</gene>
<sequence length="198" mass="23023">MELTIDPRRQAIIQQARQWIRENPVFMDTETTGLDKNAEIVEIAVIDCDGSILFESFVRPSRPIPPDLTAIHGIDNQMVKKAPTFPVVWASLRTYLLDRKIALYNAEFDLRMMRQSYEIYKLAWKERLTTLDIMQLYAAYRGEWDATRRAYRYFKLEEAGKSLRIPLPNSHRAADDARLTRALLYAIAGMDYSFGKPE</sequence>
<comment type="caution">
    <text evidence="5">The sequence shown here is derived from an EMBL/GenBank/DDBJ whole genome shotgun (WGS) entry which is preliminary data.</text>
</comment>
<keyword evidence="1" id="KW-0540">Nuclease</keyword>
<name>A0A7C4L178_9CHLR</name>
<dbReference type="PANTHER" id="PTHR30231">
    <property type="entry name" value="DNA POLYMERASE III SUBUNIT EPSILON"/>
    <property type="match status" value="1"/>
</dbReference>
<evidence type="ECO:0000256" key="2">
    <source>
        <dbReference type="ARBA" id="ARBA00022801"/>
    </source>
</evidence>
<dbReference type="SMART" id="SM00479">
    <property type="entry name" value="EXOIII"/>
    <property type="match status" value="1"/>
</dbReference>
<dbReference type="Gene3D" id="3.30.420.10">
    <property type="entry name" value="Ribonuclease H-like superfamily/Ribonuclease H"/>
    <property type="match status" value="1"/>
</dbReference>
<dbReference type="InterPro" id="IPR036397">
    <property type="entry name" value="RNaseH_sf"/>
</dbReference>
<feature type="domain" description="Exonuclease" evidence="4">
    <location>
        <begin position="23"/>
        <end position="193"/>
    </location>
</feature>
<dbReference type="Pfam" id="PF00929">
    <property type="entry name" value="RNase_T"/>
    <property type="match status" value="1"/>
</dbReference>
<dbReference type="AlphaFoldDB" id="A0A7C4L178"/>
<accession>A0A7C4L178</accession>
<dbReference type="PANTHER" id="PTHR30231:SF4">
    <property type="entry name" value="PROTEIN NEN2"/>
    <property type="match status" value="1"/>
</dbReference>
<proteinExistence type="predicted"/>
<evidence type="ECO:0000256" key="3">
    <source>
        <dbReference type="ARBA" id="ARBA00022839"/>
    </source>
</evidence>
<dbReference type="GO" id="GO:0008408">
    <property type="term" value="F:3'-5' exonuclease activity"/>
    <property type="evidence" value="ECO:0007669"/>
    <property type="project" value="TreeGrafter"/>
</dbReference>
<dbReference type="EMBL" id="DSXR01000052">
    <property type="protein sequence ID" value="HGS87023.1"/>
    <property type="molecule type" value="Genomic_DNA"/>
</dbReference>